<proteinExistence type="predicted"/>
<dbReference type="EMBL" id="JAINUG010000040">
    <property type="protein sequence ID" value="KAJ8407063.1"/>
    <property type="molecule type" value="Genomic_DNA"/>
</dbReference>
<dbReference type="PANTHER" id="PTHR46221:SF4">
    <property type="entry name" value="FERM AND PDZ DOMAIN-CONTAINING PROTEIN 4"/>
    <property type="match status" value="1"/>
</dbReference>
<dbReference type="PANTHER" id="PTHR46221">
    <property type="entry name" value="FERM AND PDZ DOMAIN-CONTAINING PROTEIN FAMILY MEMBER"/>
    <property type="match status" value="1"/>
</dbReference>
<feature type="region of interest" description="Disordered" evidence="1">
    <location>
        <begin position="109"/>
        <end position="190"/>
    </location>
</feature>
<feature type="compositionally biased region" description="Polar residues" evidence="1">
    <location>
        <begin position="117"/>
        <end position="136"/>
    </location>
</feature>
<feature type="compositionally biased region" description="Polar residues" evidence="1">
    <location>
        <begin position="229"/>
        <end position="238"/>
    </location>
</feature>
<comment type="caution">
    <text evidence="2">The sequence shown here is derived from an EMBL/GenBank/DDBJ whole genome shotgun (WGS) entry which is preliminary data.</text>
</comment>
<evidence type="ECO:0000256" key="1">
    <source>
        <dbReference type="SAM" id="MobiDB-lite"/>
    </source>
</evidence>
<dbReference type="Proteomes" id="UP001221898">
    <property type="component" value="Unassembled WGS sequence"/>
</dbReference>
<feature type="region of interest" description="Disordered" evidence="1">
    <location>
        <begin position="291"/>
        <end position="315"/>
    </location>
</feature>
<gene>
    <name evidence="2" type="ORF">AAFF_G00287390</name>
</gene>
<protein>
    <submittedName>
        <fullName evidence="2">Uncharacterized protein</fullName>
    </submittedName>
</protein>
<evidence type="ECO:0000313" key="2">
    <source>
        <dbReference type="EMBL" id="KAJ8407063.1"/>
    </source>
</evidence>
<feature type="region of interest" description="Disordered" evidence="1">
    <location>
        <begin position="229"/>
        <end position="248"/>
    </location>
</feature>
<evidence type="ECO:0000313" key="3">
    <source>
        <dbReference type="Proteomes" id="UP001221898"/>
    </source>
</evidence>
<organism evidence="2 3">
    <name type="scientific">Aldrovandia affinis</name>
    <dbReference type="NCBI Taxonomy" id="143900"/>
    <lineage>
        <taxon>Eukaryota</taxon>
        <taxon>Metazoa</taxon>
        <taxon>Chordata</taxon>
        <taxon>Craniata</taxon>
        <taxon>Vertebrata</taxon>
        <taxon>Euteleostomi</taxon>
        <taxon>Actinopterygii</taxon>
        <taxon>Neopterygii</taxon>
        <taxon>Teleostei</taxon>
        <taxon>Notacanthiformes</taxon>
        <taxon>Halosauridae</taxon>
        <taxon>Aldrovandia</taxon>
    </lineage>
</organism>
<sequence>MSVAPQTISRLCDYHMQSSSLDAGCITASSSCSMPMDSPCAPEDKGSGPLSHGPPGRDLHPNADPALLRKMLPNLHSANISEPVFGTVRDGCHRMPKIKETTACTELRKARGEDAPSASSKQVNTTPPSSNISTDTDVPKQDPANPHKQNRIPGPPPSSLPCDPGSLRCPQRGRVLKRTSNRTAGSRSFDTLMEKTRATIGGMCLQSPESPDPKPQKWPAGKRLFKSYSQGSVSSHPMSSRDRRSGPVMLPVPKDAKLLRALPKRDVGVWRCHGPFSHCFNKKRSTIHEDEDGESFPWLPLPRNPKPSASESRGDAEEAVFLGSSPAGDADPSGMSFIARLARVGALKDRTYNLPSGFSAARQDASELIALIRSNVGENESALSEVHEDSQGQYKQLLSMESQELGSACRKMALSHSSPDELLLAITCSFRVLCCLTEAFMCLLRGTKSETRQRELVTKVDEVVMNYICLLKAAESAWASNPSDHSAGSLARHSTTMSAIVNALTCSLKTLLNQ</sequence>
<feature type="region of interest" description="Disordered" evidence="1">
    <location>
        <begin position="36"/>
        <end position="64"/>
    </location>
</feature>
<keyword evidence="3" id="KW-1185">Reference proteome</keyword>
<dbReference type="AlphaFoldDB" id="A0AAD7SR35"/>
<name>A0AAD7SR35_9TELE</name>
<reference evidence="2" key="1">
    <citation type="journal article" date="2023" name="Science">
        <title>Genome structures resolve the early diversification of teleost fishes.</title>
        <authorList>
            <person name="Parey E."/>
            <person name="Louis A."/>
            <person name="Montfort J."/>
            <person name="Bouchez O."/>
            <person name="Roques C."/>
            <person name="Iampietro C."/>
            <person name="Lluch J."/>
            <person name="Castinel A."/>
            <person name="Donnadieu C."/>
            <person name="Desvignes T."/>
            <person name="Floi Bucao C."/>
            <person name="Jouanno E."/>
            <person name="Wen M."/>
            <person name="Mejri S."/>
            <person name="Dirks R."/>
            <person name="Jansen H."/>
            <person name="Henkel C."/>
            <person name="Chen W.J."/>
            <person name="Zahm M."/>
            <person name="Cabau C."/>
            <person name="Klopp C."/>
            <person name="Thompson A.W."/>
            <person name="Robinson-Rechavi M."/>
            <person name="Braasch I."/>
            <person name="Lecointre G."/>
            <person name="Bobe J."/>
            <person name="Postlethwait J.H."/>
            <person name="Berthelot C."/>
            <person name="Roest Crollius H."/>
            <person name="Guiguen Y."/>
        </authorList>
    </citation>
    <scope>NUCLEOTIDE SEQUENCE</scope>
    <source>
        <strain evidence="2">NC1722</strain>
    </source>
</reference>
<accession>A0AAD7SR35</accession>